<reference evidence="1" key="1">
    <citation type="journal article" date="2020" name="Nature">
        <title>Giant virus diversity and host interactions through global metagenomics.</title>
        <authorList>
            <person name="Schulz F."/>
            <person name="Roux S."/>
            <person name="Paez-Espino D."/>
            <person name="Jungbluth S."/>
            <person name="Walsh D.A."/>
            <person name="Denef V.J."/>
            <person name="McMahon K.D."/>
            <person name="Konstantinidis K.T."/>
            <person name="Eloe-Fadrosh E.A."/>
            <person name="Kyrpides N.C."/>
            <person name="Woyke T."/>
        </authorList>
    </citation>
    <scope>NUCLEOTIDE SEQUENCE</scope>
    <source>
        <strain evidence="1">GVMAG-M-3300024261-8</strain>
    </source>
</reference>
<organism evidence="1">
    <name type="scientific">viral metagenome</name>
    <dbReference type="NCBI Taxonomy" id="1070528"/>
    <lineage>
        <taxon>unclassified sequences</taxon>
        <taxon>metagenomes</taxon>
        <taxon>organismal metagenomes</taxon>
    </lineage>
</organism>
<evidence type="ECO:0000313" key="1">
    <source>
        <dbReference type="EMBL" id="QHT95626.1"/>
    </source>
</evidence>
<protein>
    <submittedName>
        <fullName evidence="1">Uncharacterized protein</fullName>
    </submittedName>
</protein>
<proteinExistence type="predicted"/>
<sequence length="48" mass="5567">MKPLKSWLNIELSVKKHTKINGASRKNKYPNAIKFKSILFILPLENVD</sequence>
<dbReference type="AlphaFoldDB" id="A0A6C0IT84"/>
<name>A0A6C0IT84_9ZZZZ</name>
<dbReference type="EMBL" id="MN740243">
    <property type="protein sequence ID" value="QHT95626.1"/>
    <property type="molecule type" value="Genomic_DNA"/>
</dbReference>
<accession>A0A6C0IT84</accession>